<comment type="caution">
    <text evidence="1">The sequence shown here is derived from an EMBL/GenBank/DDBJ whole genome shotgun (WGS) entry which is preliminary data.</text>
</comment>
<dbReference type="Proteomes" id="UP000821845">
    <property type="component" value="Chromosome 8"/>
</dbReference>
<organism evidence="1 2">
    <name type="scientific">Hyalomma asiaticum</name>
    <name type="common">Tick</name>
    <dbReference type="NCBI Taxonomy" id="266040"/>
    <lineage>
        <taxon>Eukaryota</taxon>
        <taxon>Metazoa</taxon>
        <taxon>Ecdysozoa</taxon>
        <taxon>Arthropoda</taxon>
        <taxon>Chelicerata</taxon>
        <taxon>Arachnida</taxon>
        <taxon>Acari</taxon>
        <taxon>Parasitiformes</taxon>
        <taxon>Ixodida</taxon>
        <taxon>Ixodoidea</taxon>
        <taxon>Ixodidae</taxon>
        <taxon>Hyalomminae</taxon>
        <taxon>Hyalomma</taxon>
    </lineage>
</organism>
<evidence type="ECO:0000313" key="2">
    <source>
        <dbReference type="Proteomes" id="UP000821845"/>
    </source>
</evidence>
<protein>
    <submittedName>
        <fullName evidence="1">Uncharacterized protein</fullName>
    </submittedName>
</protein>
<proteinExistence type="predicted"/>
<keyword evidence="2" id="KW-1185">Reference proteome</keyword>
<accession>A0ACB7RPZ0</accession>
<sequence length="348" mass="38346">MSCCAYGCHSRFTDGKKLFSLPWGQRDGERRRQWLLRIGRADFVGTQSTRLCEWQFAAGFTSVTLILTMAFLDSQNPEGADNGLLHTDEAHAESVSTGAVKDSSFKQGIQLVLVYPPPAPLQFGQTYAQGIQVRVECPPASTLQLSETCAEADPSESIDDDALTGDARPVGQIISSRVSADPHLRIMELECQLDKLRRRLSLANRTKIKVLREHENLKQQVARYLTPEQLGCMSKNSTRGTCWGDATIRKALKVRLACGSRGYNVVKEILAPLPSLRTLHRHLELLRSTPGAVPELLQSITEEVDHMQNQEEDASFVDDVEMAAAQASDVTAGSEVDVSTDHLADTPE</sequence>
<gene>
    <name evidence="1" type="ORF">HPB50_001971</name>
</gene>
<dbReference type="EMBL" id="CM023488">
    <property type="protein sequence ID" value="KAH6923509.1"/>
    <property type="molecule type" value="Genomic_DNA"/>
</dbReference>
<reference evidence="1" key="1">
    <citation type="submission" date="2020-05" db="EMBL/GenBank/DDBJ databases">
        <title>Large-scale comparative analyses of tick genomes elucidate their genetic diversity and vector capacities.</title>
        <authorList>
            <person name="Jia N."/>
            <person name="Wang J."/>
            <person name="Shi W."/>
            <person name="Du L."/>
            <person name="Sun Y."/>
            <person name="Zhan W."/>
            <person name="Jiang J."/>
            <person name="Wang Q."/>
            <person name="Zhang B."/>
            <person name="Ji P."/>
            <person name="Sakyi L.B."/>
            <person name="Cui X."/>
            <person name="Yuan T."/>
            <person name="Jiang B."/>
            <person name="Yang W."/>
            <person name="Lam T.T.-Y."/>
            <person name="Chang Q."/>
            <person name="Ding S."/>
            <person name="Wang X."/>
            <person name="Zhu J."/>
            <person name="Ruan X."/>
            <person name="Zhao L."/>
            <person name="Wei J."/>
            <person name="Que T."/>
            <person name="Du C."/>
            <person name="Cheng J."/>
            <person name="Dai P."/>
            <person name="Han X."/>
            <person name="Huang E."/>
            <person name="Gao Y."/>
            <person name="Liu J."/>
            <person name="Shao H."/>
            <person name="Ye R."/>
            <person name="Li L."/>
            <person name="Wei W."/>
            <person name="Wang X."/>
            <person name="Wang C."/>
            <person name="Yang T."/>
            <person name="Huo Q."/>
            <person name="Li W."/>
            <person name="Guo W."/>
            <person name="Chen H."/>
            <person name="Zhou L."/>
            <person name="Ni X."/>
            <person name="Tian J."/>
            <person name="Zhou Y."/>
            <person name="Sheng Y."/>
            <person name="Liu T."/>
            <person name="Pan Y."/>
            <person name="Xia L."/>
            <person name="Li J."/>
            <person name="Zhao F."/>
            <person name="Cao W."/>
        </authorList>
    </citation>
    <scope>NUCLEOTIDE SEQUENCE</scope>
    <source>
        <strain evidence="1">Hyas-2018</strain>
    </source>
</reference>
<name>A0ACB7RPZ0_HYAAI</name>
<evidence type="ECO:0000313" key="1">
    <source>
        <dbReference type="EMBL" id="KAH6923509.1"/>
    </source>
</evidence>